<sequence length="749" mass="84267">MSMAVDQDISLESPAPIDAKSTEEDTPPPMFNFPKEPPRTFTAADLIAILALYNGGFGNTTDKKHSLPTQEEASSDDALAFLSGRSTRKRMIFRSWPRSPTGKPITPENTIKGKQTPNGIQLWGATIFDFYRVRRLPDVPNLSTITTGSKLMRWMKANNELEYARDEIEWAEHEEDPKVIEPHGPHAFVEAQEAKIRAGETGKSMPLMEQTNDKGKSRSSVFDPSNYSSPWPLIPFSYETECLQTLIPLHHLPKKITVHDPWNLLAVTSRNRYGRAMTTDKQADWTSTPDRIHIYKLQPSPAARSHLLERRLKGMDVPKMPVAPVDDVKEETGGLLGYLIKPTGDVLGPIQPPIFAVHDPPPRRLVDVIRPGDPEPTKAEGLGNGPIEEAHLYISPAHSIGEGNHSVVYQAEWELPRSALFPPPSNDPVMCEKCVEADVKRVLIEADGENGEKMEARWREKSAKLSKVLEVGRPARSFSIIEQEDFENGITKAEDGDPRVFVADPGKMEYRLEFEGPVRPIRTAVAWQDPLHPTCEHITPPPPVPPTVKVRVVAKLSIQGDGHLEQEATNYQDFDRHMFEHWSGLNVMPPMHDPFPVGALVPQFYGYYVPEEEEDVEMGEGDDTASTKERGYLSPILLMEDCGRPVQVSDLSIDEKNEAGSLIYRFHHAGWTHGSVYARNILAQHGPLNVPPMERVYEKKKRGLSFRLIDFGRSYKYVDEEKVSGRHWDSDRMSEEMTMEKLFGLGLYS</sequence>
<feature type="region of interest" description="Disordered" evidence="1">
    <location>
        <begin position="1"/>
        <end position="35"/>
    </location>
</feature>
<evidence type="ECO:0000256" key="1">
    <source>
        <dbReference type="SAM" id="MobiDB-lite"/>
    </source>
</evidence>
<evidence type="ECO:0000313" key="3">
    <source>
        <dbReference type="Proteomes" id="UP000076154"/>
    </source>
</evidence>
<reference evidence="2" key="1">
    <citation type="submission" date="2018-04" db="EMBL/GenBank/DDBJ databases">
        <title>Whole genome sequencing of Hypsizygus marmoreus.</title>
        <authorList>
            <person name="Choi I.-G."/>
            <person name="Min B."/>
            <person name="Kim J.-G."/>
            <person name="Kim S."/>
            <person name="Oh Y.-L."/>
            <person name="Kong W.-S."/>
            <person name="Park H."/>
            <person name="Jeong J."/>
            <person name="Song E.-S."/>
        </authorList>
    </citation>
    <scope>NUCLEOTIDE SEQUENCE [LARGE SCALE GENOMIC DNA]</scope>
    <source>
        <strain evidence="2">51987-8</strain>
    </source>
</reference>
<comment type="caution">
    <text evidence="2">The sequence shown here is derived from an EMBL/GenBank/DDBJ whole genome shotgun (WGS) entry which is preliminary data.</text>
</comment>
<protein>
    <recommendedName>
        <fullName evidence="4">Protein kinase domain-containing protein</fullName>
    </recommendedName>
</protein>
<gene>
    <name evidence="2" type="ORF">Hypma_009907</name>
</gene>
<evidence type="ECO:0008006" key="4">
    <source>
        <dbReference type="Google" id="ProtNLM"/>
    </source>
</evidence>
<keyword evidence="3" id="KW-1185">Reference proteome</keyword>
<dbReference type="AlphaFoldDB" id="A0A369JL67"/>
<dbReference type="STRING" id="39966.A0A369JL67"/>
<feature type="region of interest" description="Disordered" evidence="1">
    <location>
        <begin position="96"/>
        <end position="117"/>
    </location>
</feature>
<accession>A0A369JL67</accession>
<dbReference type="EMBL" id="LUEZ02000048">
    <property type="protein sequence ID" value="RDB22951.1"/>
    <property type="molecule type" value="Genomic_DNA"/>
</dbReference>
<name>A0A369JL67_HYPMA</name>
<dbReference type="Proteomes" id="UP000076154">
    <property type="component" value="Unassembled WGS sequence"/>
</dbReference>
<dbReference type="OrthoDB" id="5327923at2759"/>
<dbReference type="InParanoid" id="A0A369JL67"/>
<organism evidence="2 3">
    <name type="scientific">Hypsizygus marmoreus</name>
    <name type="common">White beech mushroom</name>
    <name type="synonym">Agaricus marmoreus</name>
    <dbReference type="NCBI Taxonomy" id="39966"/>
    <lineage>
        <taxon>Eukaryota</taxon>
        <taxon>Fungi</taxon>
        <taxon>Dikarya</taxon>
        <taxon>Basidiomycota</taxon>
        <taxon>Agaricomycotina</taxon>
        <taxon>Agaricomycetes</taxon>
        <taxon>Agaricomycetidae</taxon>
        <taxon>Agaricales</taxon>
        <taxon>Tricholomatineae</taxon>
        <taxon>Lyophyllaceae</taxon>
        <taxon>Hypsizygus</taxon>
    </lineage>
</organism>
<feature type="compositionally biased region" description="Polar residues" evidence="1">
    <location>
        <begin position="107"/>
        <end position="117"/>
    </location>
</feature>
<evidence type="ECO:0000313" key="2">
    <source>
        <dbReference type="EMBL" id="RDB22951.1"/>
    </source>
</evidence>
<proteinExistence type="predicted"/>